<organism evidence="7">
    <name type="scientific">Amphora coffeiformis</name>
    <dbReference type="NCBI Taxonomy" id="265554"/>
    <lineage>
        <taxon>Eukaryota</taxon>
        <taxon>Sar</taxon>
        <taxon>Stramenopiles</taxon>
        <taxon>Ochrophyta</taxon>
        <taxon>Bacillariophyta</taxon>
        <taxon>Bacillariophyceae</taxon>
        <taxon>Bacillariophycidae</taxon>
        <taxon>Thalassiophysales</taxon>
        <taxon>Catenulaceae</taxon>
        <taxon>Amphora</taxon>
    </lineage>
</organism>
<sequence>MSSDAAVEEGQSVARAYQAAAEADTMEVMNVQSTNEGLHELAYYIVPGVWYRKAWCLLLKPGVDISADWREQIGPLEPVQPWWDESCGEDPNEMRWKCHGPSRQPSTAEHGDCYYFVGKNAWGVLENKFAKSGGSAHGVNCRVISLPSQDSRLAVETPDGEKIPIPGSGRFAYEKSLEKNAANTVEDEDEQMNAESNTQEGPILMSSAPQSPKRDPPAQEVTPSMREYGSGLANLGNTCFMSATIQCLGHTHHVLKYFLSGSFMNDLNRDNPLGTGGDLAIEFAKLLREIWLQNNAISSSHLGYVSNNVVYPRSFKMTVGKHAEQFSGYDQHDTQEFATYLLDALHEDTNRVSKKPYIEKPEQGENETDEEAADKAWELHLQRENSKILEQFMGQVKSRVKCCEEGCGRVSTTFDPFMYLSVPIPGSSDRQIKVTFVPIDPEKRPVKLTLMIPKDAVMGDLLEKCRERMIALGMDSAELLLEDMVAVDVWNNEIYSWYDNKVEVEQIKENDDTFIYQLRPLSEVRKLSKTIPISKRSEDVFELSDLPSSGRKHQLDIATLSRLNHGDAWSKDLANYLRNHLAYLNTFNPSKGTTEARLRFLNNLNAFLKQCHEIIEKKAEPETQSEETETTTQRRHSFLKKGPNEDPIQEIIDLTENSTVFENVASKYDVAVLEFCSSKLREETLNIIQQKKKKDLPDGALVQVRSKCYSSYASSRDTSLAGPLVLRIPSNMTVYGLREELAYRMRRSIRTGREASAGEATSEMDAQRATGLLSPPEARVEQNGFDSAFGSPELMKLRQVPLCYERSNKKVSYGASRYSTASSQLGSLAKPGAPAPEKRSSPLVSPSEEEEKEEVAHLVGEKGTVLLEWPGDLADECFDTIEYNSVEEARDNEDVVNAHKPKQATTVLDCIDKYCQMEQLEETEMWYCNKCKKHVRAWKQFHLYRAPPILIIHLKRFHFSATTHRRNKIEEFIDFPLEGLDLSEHFMNWKEEEKPIYDCYGVSNHYGGLGGGHYTAHALHDNGVWCYYDDTRITSNVDPKEAVTKAAYVLYYRRRDVPTDMDFSISTETPEERRPPAIILENSDRMNGHFERSGSNIALIGDEDNMDIDNTDAASRSTSPMSEGHDDDIIKSTFFGDDLPDDQDQLPRQ</sequence>
<evidence type="ECO:0000256" key="4">
    <source>
        <dbReference type="ARBA" id="ARBA00022807"/>
    </source>
</evidence>
<gene>
    <name evidence="7" type="ORF">ACOF00016_LOCUS827</name>
</gene>
<proteinExistence type="predicted"/>
<dbReference type="Pfam" id="PF00443">
    <property type="entry name" value="UCH"/>
    <property type="match status" value="1"/>
</dbReference>
<keyword evidence="3" id="KW-0378">Hydrolase</keyword>
<dbReference type="InterPro" id="IPR018200">
    <property type="entry name" value="USP_CS"/>
</dbReference>
<feature type="compositionally biased region" description="Acidic residues" evidence="5">
    <location>
        <begin position="1138"/>
        <end position="1149"/>
    </location>
</feature>
<feature type="region of interest" description="Disordered" evidence="5">
    <location>
        <begin position="1098"/>
        <end position="1149"/>
    </location>
</feature>
<dbReference type="EMBL" id="HBIM01000953">
    <property type="protein sequence ID" value="CAE0402546.1"/>
    <property type="molecule type" value="Transcribed_RNA"/>
</dbReference>
<dbReference type="InterPro" id="IPR038765">
    <property type="entry name" value="Papain-like_cys_pep_sf"/>
</dbReference>
<dbReference type="InterPro" id="IPR028889">
    <property type="entry name" value="USP"/>
</dbReference>
<accession>A0A7S3KYI0</accession>
<name>A0A7S3KYI0_9STRA</name>
<dbReference type="PROSITE" id="PS00972">
    <property type="entry name" value="USP_1"/>
    <property type="match status" value="1"/>
</dbReference>
<evidence type="ECO:0000259" key="6">
    <source>
        <dbReference type="PROSITE" id="PS50235"/>
    </source>
</evidence>
<evidence type="ECO:0000256" key="3">
    <source>
        <dbReference type="ARBA" id="ARBA00022801"/>
    </source>
</evidence>
<evidence type="ECO:0000256" key="1">
    <source>
        <dbReference type="ARBA" id="ARBA00022670"/>
    </source>
</evidence>
<dbReference type="GO" id="GO:0004843">
    <property type="term" value="F:cysteine-type deubiquitinase activity"/>
    <property type="evidence" value="ECO:0007669"/>
    <property type="project" value="InterPro"/>
</dbReference>
<dbReference type="PANTHER" id="PTHR21646">
    <property type="entry name" value="UBIQUITIN CARBOXYL-TERMINAL HYDROLASE"/>
    <property type="match status" value="1"/>
</dbReference>
<evidence type="ECO:0000256" key="5">
    <source>
        <dbReference type="SAM" id="MobiDB-lite"/>
    </source>
</evidence>
<dbReference type="GO" id="GO:0016579">
    <property type="term" value="P:protein deubiquitination"/>
    <property type="evidence" value="ECO:0007669"/>
    <property type="project" value="InterPro"/>
</dbReference>
<dbReference type="SUPFAM" id="SSF54001">
    <property type="entry name" value="Cysteine proteinases"/>
    <property type="match status" value="1"/>
</dbReference>
<keyword evidence="4" id="KW-0788">Thiol protease</keyword>
<reference evidence="7" key="1">
    <citation type="submission" date="2021-01" db="EMBL/GenBank/DDBJ databases">
        <authorList>
            <person name="Corre E."/>
            <person name="Pelletier E."/>
            <person name="Niang G."/>
            <person name="Scheremetjew M."/>
            <person name="Finn R."/>
            <person name="Kale V."/>
            <person name="Holt S."/>
            <person name="Cochrane G."/>
            <person name="Meng A."/>
            <person name="Brown T."/>
            <person name="Cohen L."/>
        </authorList>
    </citation>
    <scope>NUCLEOTIDE SEQUENCE</scope>
    <source>
        <strain evidence="7">CCMP127</strain>
    </source>
</reference>
<evidence type="ECO:0000313" key="7">
    <source>
        <dbReference type="EMBL" id="CAE0402546.1"/>
    </source>
</evidence>
<dbReference type="AlphaFoldDB" id="A0A7S3KYI0"/>
<dbReference type="Gene3D" id="3.90.70.10">
    <property type="entry name" value="Cysteine proteinases"/>
    <property type="match status" value="2"/>
</dbReference>
<dbReference type="GO" id="GO:0006508">
    <property type="term" value="P:proteolysis"/>
    <property type="evidence" value="ECO:0007669"/>
    <property type="project" value="UniProtKB-KW"/>
</dbReference>
<dbReference type="InterPro" id="IPR001394">
    <property type="entry name" value="Peptidase_C19_UCH"/>
</dbReference>
<dbReference type="PROSITE" id="PS50235">
    <property type="entry name" value="USP_3"/>
    <property type="match status" value="1"/>
</dbReference>
<feature type="region of interest" description="Disordered" evidence="5">
    <location>
        <begin position="824"/>
        <end position="852"/>
    </location>
</feature>
<protein>
    <recommendedName>
        <fullName evidence="6">USP domain-containing protein</fullName>
    </recommendedName>
</protein>
<dbReference type="InterPro" id="IPR050185">
    <property type="entry name" value="Ub_carboxyl-term_hydrolase"/>
</dbReference>
<keyword evidence="1" id="KW-0645">Protease</keyword>
<evidence type="ECO:0000256" key="2">
    <source>
        <dbReference type="ARBA" id="ARBA00022786"/>
    </source>
</evidence>
<feature type="region of interest" description="Disordered" evidence="5">
    <location>
        <begin position="181"/>
        <end position="224"/>
    </location>
</feature>
<dbReference type="PANTHER" id="PTHR21646:SF95">
    <property type="entry name" value="UBIQUITIN CARBOXYL-TERMINAL HYDROLASE 4-RELATED"/>
    <property type="match status" value="1"/>
</dbReference>
<feature type="region of interest" description="Disordered" evidence="5">
    <location>
        <begin position="618"/>
        <end position="642"/>
    </location>
</feature>
<feature type="domain" description="USP" evidence="6">
    <location>
        <begin position="230"/>
        <end position="1055"/>
    </location>
</feature>
<feature type="compositionally biased region" description="Polar residues" evidence="5">
    <location>
        <begin position="1112"/>
        <end position="1121"/>
    </location>
</feature>
<keyword evidence="2" id="KW-0833">Ubl conjugation pathway</keyword>
<feature type="compositionally biased region" description="Acidic residues" evidence="5">
    <location>
        <begin position="1101"/>
        <end position="1110"/>
    </location>
</feature>